<protein>
    <recommendedName>
        <fullName evidence="3">Polyketide cyclase/dehydrase</fullName>
    </recommendedName>
</protein>
<dbReference type="InterPro" id="IPR023393">
    <property type="entry name" value="START-like_dom_sf"/>
</dbReference>
<dbReference type="Pfam" id="PF10604">
    <property type="entry name" value="Polyketide_cyc2"/>
    <property type="match status" value="1"/>
</dbReference>
<dbReference type="AlphaFoldDB" id="A0A223V382"/>
<sequence>MIATFFIYEQFEYDTNRTRNKNIGDMNIPINKNAPVQSSFNIYIDAPKEKVWGLLTNINDWPNWQSDITQAILNQDLGEGVAFKWKAGGLSFNSQIHTMIPEEKLGWTGNTIGAKAIHNWFLSSAGKGTEVYVEESLQGVFPNLFTGYFQKNLDKGVQKNLMELKLVSEK</sequence>
<dbReference type="Proteomes" id="UP000215244">
    <property type="component" value="Chromosome"/>
</dbReference>
<dbReference type="KEGG" id="marb:CJ263_06415"/>
<dbReference type="Gene3D" id="3.30.530.20">
    <property type="match status" value="1"/>
</dbReference>
<keyword evidence="2" id="KW-1185">Reference proteome</keyword>
<dbReference type="EMBL" id="CP022957">
    <property type="protein sequence ID" value="ASV29883.1"/>
    <property type="molecule type" value="Genomic_DNA"/>
</dbReference>
<evidence type="ECO:0008006" key="3">
    <source>
        <dbReference type="Google" id="ProtNLM"/>
    </source>
</evidence>
<name>A0A223V382_9FLAO</name>
<dbReference type="SUPFAM" id="SSF55961">
    <property type="entry name" value="Bet v1-like"/>
    <property type="match status" value="1"/>
</dbReference>
<gene>
    <name evidence="1" type="ORF">CJ263_06415</name>
</gene>
<evidence type="ECO:0000313" key="2">
    <source>
        <dbReference type="Proteomes" id="UP000215244"/>
    </source>
</evidence>
<reference evidence="1 2" key="1">
    <citation type="submission" date="2017-08" db="EMBL/GenBank/DDBJ databases">
        <title>The complete genome sequence of Maribacter sp. B1, isolated from deep-sea sediment.</title>
        <authorList>
            <person name="Wu Y.-H."/>
            <person name="Cheng H."/>
            <person name="Xu X.-W."/>
        </authorList>
    </citation>
    <scope>NUCLEOTIDE SEQUENCE [LARGE SCALE GENOMIC DNA]</scope>
    <source>
        <strain evidence="1 2">B1</strain>
    </source>
</reference>
<evidence type="ECO:0000313" key="1">
    <source>
        <dbReference type="EMBL" id="ASV29883.1"/>
    </source>
</evidence>
<organism evidence="1 2">
    <name type="scientific">Maribacter cobaltidurans</name>
    <dbReference type="NCBI Taxonomy" id="1178778"/>
    <lineage>
        <taxon>Bacteria</taxon>
        <taxon>Pseudomonadati</taxon>
        <taxon>Bacteroidota</taxon>
        <taxon>Flavobacteriia</taxon>
        <taxon>Flavobacteriales</taxon>
        <taxon>Flavobacteriaceae</taxon>
        <taxon>Maribacter</taxon>
    </lineage>
</organism>
<accession>A0A223V382</accession>
<dbReference type="InterPro" id="IPR019587">
    <property type="entry name" value="Polyketide_cyclase/dehydratase"/>
</dbReference>
<proteinExistence type="predicted"/>